<dbReference type="SUPFAM" id="SSF49452">
    <property type="entry name" value="Starch-binding domain-like"/>
    <property type="match status" value="1"/>
</dbReference>
<reference evidence="10 11" key="1">
    <citation type="submission" date="2024-03" db="EMBL/GenBank/DDBJ databases">
        <title>The Acrasis kona genome and developmental transcriptomes reveal deep origins of eukaryotic multicellular pathways.</title>
        <authorList>
            <person name="Sheikh S."/>
            <person name="Fu C.-J."/>
            <person name="Brown M.W."/>
            <person name="Baldauf S.L."/>
        </authorList>
    </citation>
    <scope>NUCLEOTIDE SEQUENCE [LARGE SCALE GENOMIC DNA]</scope>
    <source>
        <strain evidence="10 11">ATCC MYA-3509</strain>
    </source>
</reference>
<evidence type="ECO:0000256" key="7">
    <source>
        <dbReference type="SAM" id="MobiDB-lite"/>
    </source>
</evidence>
<evidence type="ECO:0000313" key="11">
    <source>
        <dbReference type="Proteomes" id="UP001431209"/>
    </source>
</evidence>
<feature type="region of interest" description="Disordered" evidence="7">
    <location>
        <begin position="180"/>
        <end position="218"/>
    </location>
</feature>
<feature type="compositionally biased region" description="Low complexity" evidence="7">
    <location>
        <begin position="206"/>
        <end position="218"/>
    </location>
</feature>
<dbReference type="InterPro" id="IPR019008">
    <property type="entry name" value="Beta_sandwich_EMC7"/>
</dbReference>
<organism evidence="10 11">
    <name type="scientific">Acrasis kona</name>
    <dbReference type="NCBI Taxonomy" id="1008807"/>
    <lineage>
        <taxon>Eukaryota</taxon>
        <taxon>Discoba</taxon>
        <taxon>Heterolobosea</taxon>
        <taxon>Tetramitia</taxon>
        <taxon>Eutetramitia</taxon>
        <taxon>Acrasidae</taxon>
        <taxon>Acrasis</taxon>
    </lineage>
</organism>
<evidence type="ECO:0000256" key="3">
    <source>
        <dbReference type="ARBA" id="ARBA00022692"/>
    </source>
</evidence>
<gene>
    <name evidence="10" type="ORF">AKO1_007898</name>
</gene>
<evidence type="ECO:0000256" key="6">
    <source>
        <dbReference type="ARBA" id="ARBA00023136"/>
    </source>
</evidence>
<keyword evidence="6" id="KW-0472">Membrane</keyword>
<feature type="compositionally biased region" description="Low complexity" evidence="7">
    <location>
        <begin position="181"/>
        <end position="194"/>
    </location>
</feature>
<comment type="subcellular location">
    <subcellularLocation>
        <location evidence="1">Membrane</location>
        <topology evidence="1">Single-pass membrane protein</topology>
    </subcellularLocation>
</comment>
<keyword evidence="3" id="KW-0812">Transmembrane</keyword>
<feature type="domain" description="ER membrane protein complex subunit 7 beta-sandwich" evidence="9">
    <location>
        <begin position="39"/>
        <end position="154"/>
    </location>
</feature>
<dbReference type="PANTHER" id="PTHR13605:SF4">
    <property type="entry name" value="ER MEMBRANE PROTEIN COMPLEX SUBUNIT 7"/>
    <property type="match status" value="1"/>
</dbReference>
<keyword evidence="4 8" id="KW-0732">Signal</keyword>
<dbReference type="Pfam" id="PF09430">
    <property type="entry name" value="EMC7_beta-sandw"/>
    <property type="match status" value="1"/>
</dbReference>
<sequence>KLFNILCLCVLICFVAAQDEVIYKDITGRLHISKEELEIGVRVAVNINGDDRVSYVKADGTFTLYELPAGTHYIDFYSVNYLIPQIRIDISPKTGKYRAFAIIPSTNGQDSYGVTQTPISVVPTLNIKPISKNEYFEREEPFDPFSMLKNPMAITLIVGLGIALLAPKLVDPEQMKELQASMSQSESEMKSMMSGFGLDGNKAVENKNQVNPQVKKKQ</sequence>
<protein>
    <recommendedName>
        <fullName evidence="9">ER membrane protein complex subunit 7 beta-sandwich domain-containing protein</fullName>
    </recommendedName>
</protein>
<evidence type="ECO:0000256" key="8">
    <source>
        <dbReference type="SAM" id="SignalP"/>
    </source>
</evidence>
<dbReference type="Proteomes" id="UP001431209">
    <property type="component" value="Unassembled WGS sequence"/>
</dbReference>
<dbReference type="GO" id="GO:0030246">
    <property type="term" value="F:carbohydrate binding"/>
    <property type="evidence" value="ECO:0007669"/>
    <property type="project" value="InterPro"/>
</dbReference>
<dbReference type="PANTHER" id="PTHR13605">
    <property type="entry name" value="ER MEMBRANE PROTEIN COMPLEX SUBUNIT 7"/>
    <property type="match status" value="1"/>
</dbReference>
<dbReference type="AlphaFoldDB" id="A0AAW2YQX6"/>
<evidence type="ECO:0000259" key="9">
    <source>
        <dbReference type="Pfam" id="PF09430"/>
    </source>
</evidence>
<accession>A0AAW2YQX6</accession>
<dbReference type="InterPro" id="IPR013784">
    <property type="entry name" value="Carb-bd-like_fold"/>
</dbReference>
<evidence type="ECO:0000256" key="2">
    <source>
        <dbReference type="ARBA" id="ARBA00008880"/>
    </source>
</evidence>
<feature type="non-terminal residue" evidence="10">
    <location>
        <position position="1"/>
    </location>
</feature>
<comment type="similarity">
    <text evidence="2">Belongs to the EMC7 family.</text>
</comment>
<dbReference type="GO" id="GO:0072546">
    <property type="term" value="C:EMC complex"/>
    <property type="evidence" value="ECO:0007669"/>
    <property type="project" value="TreeGrafter"/>
</dbReference>
<proteinExistence type="inferred from homology"/>
<keyword evidence="11" id="KW-1185">Reference proteome</keyword>
<feature type="chain" id="PRO_5043565344" description="ER membrane protein complex subunit 7 beta-sandwich domain-containing protein" evidence="8">
    <location>
        <begin position="18"/>
        <end position="218"/>
    </location>
</feature>
<dbReference type="EMBL" id="JAOPGA020000496">
    <property type="protein sequence ID" value="KAL0479054.1"/>
    <property type="molecule type" value="Genomic_DNA"/>
</dbReference>
<keyword evidence="5" id="KW-1133">Transmembrane helix</keyword>
<evidence type="ECO:0000256" key="5">
    <source>
        <dbReference type="ARBA" id="ARBA00022989"/>
    </source>
</evidence>
<dbReference type="InterPro" id="IPR039163">
    <property type="entry name" value="EMC7"/>
</dbReference>
<evidence type="ECO:0000256" key="1">
    <source>
        <dbReference type="ARBA" id="ARBA00004167"/>
    </source>
</evidence>
<evidence type="ECO:0000313" key="10">
    <source>
        <dbReference type="EMBL" id="KAL0479054.1"/>
    </source>
</evidence>
<name>A0AAW2YQX6_9EUKA</name>
<feature type="signal peptide" evidence="8">
    <location>
        <begin position="1"/>
        <end position="17"/>
    </location>
</feature>
<evidence type="ECO:0000256" key="4">
    <source>
        <dbReference type="ARBA" id="ARBA00022729"/>
    </source>
</evidence>
<comment type="caution">
    <text evidence="10">The sequence shown here is derived from an EMBL/GenBank/DDBJ whole genome shotgun (WGS) entry which is preliminary data.</text>
</comment>